<evidence type="ECO:0000256" key="4">
    <source>
        <dbReference type="PROSITE-ProRule" id="PRU00808"/>
    </source>
</evidence>
<keyword evidence="8" id="KW-1185">Reference proteome</keyword>
<dbReference type="InterPro" id="IPR029055">
    <property type="entry name" value="Ntn_hydrolases_N"/>
</dbReference>
<evidence type="ECO:0000256" key="2">
    <source>
        <dbReference type="ARBA" id="ARBA00022942"/>
    </source>
</evidence>
<dbReference type="PROSITE" id="PS51475">
    <property type="entry name" value="PROTEASOME_ALPHA_2"/>
    <property type="match status" value="1"/>
</dbReference>
<protein>
    <recommendedName>
        <fullName evidence="5">Proteasome subunit alpha type</fullName>
    </recommendedName>
</protein>
<keyword evidence="2 4" id="KW-0647">Proteasome</keyword>
<evidence type="ECO:0000256" key="5">
    <source>
        <dbReference type="RuleBase" id="RU000551"/>
    </source>
</evidence>
<dbReference type="OMA" id="NTQVYGK"/>
<dbReference type="Proteomes" id="UP000070444">
    <property type="component" value="Unassembled WGS sequence"/>
</dbReference>
<dbReference type="Pfam" id="PF00227">
    <property type="entry name" value="Proteasome"/>
    <property type="match status" value="1"/>
</dbReference>
<dbReference type="GO" id="GO:0019773">
    <property type="term" value="C:proteasome core complex, alpha-subunit complex"/>
    <property type="evidence" value="ECO:0007669"/>
    <property type="project" value="UniProtKB-UniRule"/>
</dbReference>
<dbReference type="GO" id="GO:0010499">
    <property type="term" value="P:proteasomal ubiquitin-independent protein catabolic process"/>
    <property type="evidence" value="ECO:0007669"/>
    <property type="project" value="EnsemblFungi"/>
</dbReference>
<dbReference type="PANTHER" id="PTHR11599">
    <property type="entry name" value="PROTEASOME SUBUNIT ALPHA/BETA"/>
    <property type="match status" value="1"/>
</dbReference>
<dbReference type="SMART" id="SM00948">
    <property type="entry name" value="Proteasome_A_N"/>
    <property type="match status" value="1"/>
</dbReference>
<dbReference type="OrthoDB" id="431557at2759"/>
<dbReference type="STRING" id="796925.A0A137NXT5"/>
<dbReference type="FunFam" id="3.60.20.10:FF:000016">
    <property type="entry name" value="Proteasome subunit alpha type-6"/>
    <property type="match status" value="1"/>
</dbReference>
<comment type="subcellular location">
    <subcellularLocation>
        <location evidence="5">Cytoplasm</location>
    </subcellularLocation>
    <subcellularLocation>
        <location evidence="5">Nucleus</location>
    </subcellularLocation>
</comment>
<dbReference type="InterPro" id="IPR001353">
    <property type="entry name" value="Proteasome_sua/b"/>
</dbReference>
<evidence type="ECO:0000256" key="1">
    <source>
        <dbReference type="ARBA" id="ARBA00022490"/>
    </source>
</evidence>
<accession>A0A137NXT5</accession>
<evidence type="ECO:0000313" key="8">
    <source>
        <dbReference type="Proteomes" id="UP000070444"/>
    </source>
</evidence>
<dbReference type="GO" id="GO:0043161">
    <property type="term" value="P:proteasome-mediated ubiquitin-dependent protein catabolic process"/>
    <property type="evidence" value="ECO:0007669"/>
    <property type="project" value="EnsemblFungi"/>
</dbReference>
<dbReference type="InterPro" id="IPR035144">
    <property type="entry name" value="Proteasome_alpha1"/>
</dbReference>
<dbReference type="InterPro" id="IPR023332">
    <property type="entry name" value="Proteasome_alpha-type"/>
</dbReference>
<proteinExistence type="inferred from homology"/>
<evidence type="ECO:0000259" key="6">
    <source>
        <dbReference type="PROSITE" id="PS00388"/>
    </source>
</evidence>
<evidence type="ECO:0000256" key="3">
    <source>
        <dbReference type="ARBA" id="ARBA00023242"/>
    </source>
</evidence>
<dbReference type="AlphaFoldDB" id="A0A137NXT5"/>
<reference evidence="7 8" key="1">
    <citation type="journal article" date="2015" name="Genome Biol. Evol.">
        <title>Phylogenomic analyses indicate that early fungi evolved digesting cell walls of algal ancestors of land plants.</title>
        <authorList>
            <person name="Chang Y."/>
            <person name="Wang S."/>
            <person name="Sekimoto S."/>
            <person name="Aerts A.L."/>
            <person name="Choi C."/>
            <person name="Clum A."/>
            <person name="LaButti K.M."/>
            <person name="Lindquist E.A."/>
            <person name="Yee Ngan C."/>
            <person name="Ohm R.A."/>
            <person name="Salamov A.A."/>
            <person name="Grigoriev I.V."/>
            <person name="Spatafora J.W."/>
            <person name="Berbee M.L."/>
        </authorList>
    </citation>
    <scope>NUCLEOTIDE SEQUENCE [LARGE SCALE GENOMIC DNA]</scope>
    <source>
        <strain evidence="7 8">NRRL 28638</strain>
    </source>
</reference>
<dbReference type="Pfam" id="PF10584">
    <property type="entry name" value="Proteasome_A_N"/>
    <property type="match status" value="1"/>
</dbReference>
<dbReference type="GO" id="GO:0016787">
    <property type="term" value="F:hydrolase activity"/>
    <property type="evidence" value="ECO:0007669"/>
    <property type="project" value="UniProtKB-KW"/>
</dbReference>
<dbReference type="GO" id="GO:0005634">
    <property type="term" value="C:nucleus"/>
    <property type="evidence" value="ECO:0007669"/>
    <property type="project" value="UniProtKB-SubCell"/>
</dbReference>
<dbReference type="PROSITE" id="PS00388">
    <property type="entry name" value="PROTEASOME_ALPHA_1"/>
    <property type="match status" value="1"/>
</dbReference>
<dbReference type="Gene3D" id="3.60.20.10">
    <property type="entry name" value="Glutamine Phosphoribosylpyrophosphate, subunit 1, domain 1"/>
    <property type="match status" value="1"/>
</dbReference>
<gene>
    <name evidence="7" type="ORF">CONCODRAFT_80046</name>
</gene>
<keyword evidence="3 5" id="KW-0539">Nucleus</keyword>
<comment type="similarity">
    <text evidence="4 5">Belongs to the peptidase T1A family.</text>
</comment>
<dbReference type="CDD" id="cd03749">
    <property type="entry name" value="proteasome_alpha_type_1"/>
    <property type="match status" value="1"/>
</dbReference>
<dbReference type="GO" id="GO:0034515">
    <property type="term" value="C:proteasome storage granule"/>
    <property type="evidence" value="ECO:0007669"/>
    <property type="project" value="EnsemblFungi"/>
</dbReference>
<name>A0A137NXT5_CONC2</name>
<dbReference type="SUPFAM" id="SSF56235">
    <property type="entry name" value="N-terminal nucleophile aminohydrolases (Ntn hydrolases)"/>
    <property type="match status" value="1"/>
</dbReference>
<sequence length="262" mass="28977">MFQNQYDSDVSTWSPQGRIYQIEYAMEAVKQGSAVVGLRSNTHAVLLGLKRSSGELASYQKKLIRIDNHLGIAIAGLTSDARVLSHFMRTESMRSRMIYNRPLPVSRIVGLLADKAQVNTQNYGRRPYGVGLLVIGHDETGPHLFDCNPTGNNFEYYAMSIGSRSQSAKTYLESHFDSFPDCSLEELIKHGLTALRDTLQQENQLSIENCSIGYVGKDTPFTILDGEAVSPYLDQLDFLGRSNDREQAAAAGGDDTAMDTDP</sequence>
<dbReference type="InterPro" id="IPR000426">
    <property type="entry name" value="Proteasome_asu_N"/>
</dbReference>
<keyword evidence="1 5" id="KW-0963">Cytoplasm</keyword>
<comment type="subunit">
    <text evidence="5">The 26S proteasome consists of a 20S proteasome core and two 19S regulatory subunits.</text>
</comment>
<feature type="domain" description="Proteasome alpha-type subunits" evidence="6">
    <location>
        <begin position="6"/>
        <end position="28"/>
    </location>
</feature>
<dbReference type="EMBL" id="KQ964620">
    <property type="protein sequence ID" value="KXN67673.1"/>
    <property type="molecule type" value="Genomic_DNA"/>
</dbReference>
<organism evidence="7 8">
    <name type="scientific">Conidiobolus coronatus (strain ATCC 28846 / CBS 209.66 / NRRL 28638)</name>
    <name type="common">Delacroixia coronata</name>
    <dbReference type="NCBI Taxonomy" id="796925"/>
    <lineage>
        <taxon>Eukaryota</taxon>
        <taxon>Fungi</taxon>
        <taxon>Fungi incertae sedis</taxon>
        <taxon>Zoopagomycota</taxon>
        <taxon>Entomophthoromycotina</taxon>
        <taxon>Entomophthoromycetes</taxon>
        <taxon>Entomophthorales</taxon>
        <taxon>Ancylistaceae</taxon>
        <taxon>Conidiobolus</taxon>
    </lineage>
</organism>
<dbReference type="InterPro" id="IPR050115">
    <property type="entry name" value="Proteasome_alpha"/>
</dbReference>
<evidence type="ECO:0000313" key="7">
    <source>
        <dbReference type="EMBL" id="KXN67673.1"/>
    </source>
</evidence>
<keyword evidence="7" id="KW-0378">Hydrolase</keyword>